<name>A0A1R0KHL5_9PSEU</name>
<feature type="transmembrane region" description="Helical" evidence="1">
    <location>
        <begin position="37"/>
        <end position="57"/>
    </location>
</feature>
<keyword evidence="1" id="KW-1133">Transmembrane helix</keyword>
<sequence length="72" mass="8206">MWRIGFYVWRVWLVAKYGVPAVGLLALIFWAQGGSPLFWTTFGVLGCVGLGMSLGVIEFRNQEFGKPRERIR</sequence>
<evidence type="ECO:0000313" key="2">
    <source>
        <dbReference type="EMBL" id="OLZ45243.1"/>
    </source>
</evidence>
<proteinExistence type="predicted"/>
<accession>A0A1R0KHL5</accession>
<dbReference type="AlphaFoldDB" id="A0A1R0KHL5"/>
<gene>
    <name evidence="2" type="ORF">BS329_32890</name>
</gene>
<keyword evidence="1" id="KW-0472">Membrane</keyword>
<evidence type="ECO:0000313" key="3">
    <source>
        <dbReference type="Proteomes" id="UP000187486"/>
    </source>
</evidence>
<feature type="transmembrane region" description="Helical" evidence="1">
    <location>
        <begin position="7"/>
        <end position="31"/>
    </location>
</feature>
<reference evidence="2 3" key="1">
    <citation type="submission" date="2016-01" db="EMBL/GenBank/DDBJ databases">
        <title>Amycolatopsis coloradensis genome sequencing and assembly.</title>
        <authorList>
            <person name="Mayilraj S."/>
        </authorList>
    </citation>
    <scope>NUCLEOTIDE SEQUENCE [LARGE SCALE GENOMIC DNA]</scope>
    <source>
        <strain evidence="2 3">DSM 44225</strain>
    </source>
</reference>
<dbReference type="EMBL" id="MQUQ01000020">
    <property type="protein sequence ID" value="OLZ45243.1"/>
    <property type="molecule type" value="Genomic_DNA"/>
</dbReference>
<dbReference type="Proteomes" id="UP000187486">
    <property type="component" value="Unassembled WGS sequence"/>
</dbReference>
<dbReference type="STRING" id="76021.BS329_32890"/>
<organism evidence="2 3">
    <name type="scientific">Amycolatopsis coloradensis</name>
    <dbReference type="NCBI Taxonomy" id="76021"/>
    <lineage>
        <taxon>Bacteria</taxon>
        <taxon>Bacillati</taxon>
        <taxon>Actinomycetota</taxon>
        <taxon>Actinomycetes</taxon>
        <taxon>Pseudonocardiales</taxon>
        <taxon>Pseudonocardiaceae</taxon>
        <taxon>Amycolatopsis</taxon>
    </lineage>
</organism>
<comment type="caution">
    <text evidence="2">The sequence shown here is derived from an EMBL/GenBank/DDBJ whole genome shotgun (WGS) entry which is preliminary data.</text>
</comment>
<keyword evidence="1" id="KW-0812">Transmembrane</keyword>
<dbReference type="RefSeq" id="WP_076165944.1">
    <property type="nucleotide sequence ID" value="NZ_JBEZVB010000025.1"/>
</dbReference>
<evidence type="ECO:0000256" key="1">
    <source>
        <dbReference type="SAM" id="Phobius"/>
    </source>
</evidence>
<keyword evidence="3" id="KW-1185">Reference proteome</keyword>
<dbReference type="OrthoDB" id="3631430at2"/>
<protein>
    <submittedName>
        <fullName evidence="2">Uncharacterized protein</fullName>
    </submittedName>
</protein>